<dbReference type="EMBL" id="AP023361">
    <property type="protein sequence ID" value="BCJ90440.1"/>
    <property type="molecule type" value="Genomic_DNA"/>
</dbReference>
<dbReference type="PANTHER" id="PTHR16943">
    <property type="entry name" value="2-METHYLCITRATE DEHYDRATASE-RELATED"/>
    <property type="match status" value="1"/>
</dbReference>
<dbReference type="InterPro" id="IPR036148">
    <property type="entry name" value="MmgE/PrpD_sf"/>
</dbReference>
<comment type="similarity">
    <text evidence="1">Belongs to the PrpD family.</text>
</comment>
<dbReference type="InterPro" id="IPR042188">
    <property type="entry name" value="MmgE/PrpD_sf_2"/>
</dbReference>
<proteinExistence type="inferred from homology"/>
<dbReference type="AlphaFoldDB" id="A0A6S6QU08"/>
<sequence>MARRQDVTRALAEWIVGCEPAHIPASVQDQGVRSFVNWIGCAVGGASHETVDRALDGITQFSGPAKATVLGRTERLDVLHAALLNGISSHVLDYDDTHLKTIIHPAGPVASAALAVAELKNLSGADLLHAMIIGIEVECRIGNSVYPEHYDVGWHITGTTGVFGAAAAVSKLLKLDVQKTVWALSLAATQSSNLREMFGTMTKSFHPGRAAQNGATAAFMAQAGFDSAEAGIEGRRGFAAILSTKQDYGEILDTLGKSWEAELNSYKPFACGIVIHPAIDAGIQIHDEHKIKPEDVETIELLAHPFVLELTGKTEPKTGLESKFSIFHSAAYALARGDGSPTAFTDEAATDPQIVALRKRVKVTTDKSVHEDEVTYTVKTKDGKTIKKYIEHAIGSVHKPLSNEQLNVKFTKQSSLVIGEARTKALLDLAWKIKDVAKASDLAAASLPK</sequence>
<evidence type="ECO:0008006" key="6">
    <source>
        <dbReference type="Google" id="ProtNLM"/>
    </source>
</evidence>
<dbReference type="GO" id="GO:0016829">
    <property type="term" value="F:lyase activity"/>
    <property type="evidence" value="ECO:0007669"/>
    <property type="project" value="InterPro"/>
</dbReference>
<evidence type="ECO:0000313" key="5">
    <source>
        <dbReference type="Proteomes" id="UP000515317"/>
    </source>
</evidence>
<feature type="domain" description="MmgE/PrpD C-terminal" evidence="3">
    <location>
        <begin position="269"/>
        <end position="432"/>
    </location>
</feature>
<dbReference type="RefSeq" id="WP_222877067.1">
    <property type="nucleotide sequence ID" value="NZ_AP023361.1"/>
</dbReference>
<dbReference type="Pfam" id="PF03972">
    <property type="entry name" value="MmgE_PrpD_N"/>
    <property type="match status" value="1"/>
</dbReference>
<name>A0A6S6QU08_9HYPH</name>
<evidence type="ECO:0000259" key="3">
    <source>
        <dbReference type="Pfam" id="PF19305"/>
    </source>
</evidence>
<dbReference type="Pfam" id="PF19305">
    <property type="entry name" value="MmgE_PrpD_C"/>
    <property type="match status" value="1"/>
</dbReference>
<reference evidence="4 5" key="1">
    <citation type="submission" date="2020-08" db="EMBL/GenBank/DDBJ databases">
        <title>Genome sequence of Rhizobiales bacterium strain IZ6.</title>
        <authorList>
            <person name="Nakai R."/>
            <person name="Naganuma T."/>
        </authorList>
    </citation>
    <scope>NUCLEOTIDE SEQUENCE [LARGE SCALE GENOMIC DNA]</scope>
    <source>
        <strain evidence="4 5">IZ6</strain>
    </source>
</reference>
<protein>
    <recommendedName>
        <fullName evidence="6">MmgE/PrpD family protein</fullName>
    </recommendedName>
</protein>
<dbReference type="SUPFAM" id="SSF103378">
    <property type="entry name" value="2-methylcitrate dehydratase PrpD"/>
    <property type="match status" value="1"/>
</dbReference>
<dbReference type="PANTHER" id="PTHR16943:SF8">
    <property type="entry name" value="2-METHYLCITRATE DEHYDRATASE"/>
    <property type="match status" value="1"/>
</dbReference>
<keyword evidence="5" id="KW-1185">Reference proteome</keyword>
<gene>
    <name evidence="4" type="ORF">IZ6_11750</name>
</gene>
<feature type="domain" description="MmgE/PrpD N-terminal" evidence="2">
    <location>
        <begin position="10"/>
        <end position="248"/>
    </location>
</feature>
<dbReference type="KEGG" id="tso:IZ6_11750"/>
<dbReference type="Proteomes" id="UP000515317">
    <property type="component" value="Chromosome"/>
</dbReference>
<dbReference type="InterPro" id="IPR005656">
    <property type="entry name" value="MmgE_PrpD"/>
</dbReference>
<evidence type="ECO:0000256" key="1">
    <source>
        <dbReference type="ARBA" id="ARBA00006174"/>
    </source>
</evidence>
<dbReference type="Gene3D" id="3.30.1330.120">
    <property type="entry name" value="2-methylcitrate dehydratase PrpD"/>
    <property type="match status" value="1"/>
</dbReference>
<dbReference type="InterPro" id="IPR045337">
    <property type="entry name" value="MmgE_PrpD_C"/>
</dbReference>
<dbReference type="InterPro" id="IPR042183">
    <property type="entry name" value="MmgE/PrpD_sf_1"/>
</dbReference>
<dbReference type="Gene3D" id="1.10.4100.10">
    <property type="entry name" value="2-methylcitrate dehydratase PrpD"/>
    <property type="match status" value="1"/>
</dbReference>
<accession>A0A6S6QU08</accession>
<evidence type="ECO:0000313" key="4">
    <source>
        <dbReference type="EMBL" id="BCJ90440.1"/>
    </source>
</evidence>
<evidence type="ECO:0000259" key="2">
    <source>
        <dbReference type="Pfam" id="PF03972"/>
    </source>
</evidence>
<dbReference type="InterPro" id="IPR045336">
    <property type="entry name" value="MmgE_PrpD_N"/>
</dbReference>
<organism evidence="4 5">
    <name type="scientific">Terrihabitans soli</name>
    <dbReference type="NCBI Taxonomy" id="708113"/>
    <lineage>
        <taxon>Bacteria</taxon>
        <taxon>Pseudomonadati</taxon>
        <taxon>Pseudomonadota</taxon>
        <taxon>Alphaproteobacteria</taxon>
        <taxon>Hyphomicrobiales</taxon>
        <taxon>Terrihabitans</taxon>
    </lineage>
</organism>